<organism evidence="1 2">
    <name type="scientific">Intestinibacter bartlettii CAG:1329</name>
    <dbReference type="NCBI Taxonomy" id="1263063"/>
    <lineage>
        <taxon>Bacteria</taxon>
        <taxon>Bacillati</taxon>
        <taxon>Bacillota</taxon>
        <taxon>Clostridia</taxon>
        <taxon>Peptostreptococcales</taxon>
        <taxon>Peptostreptococcaceae</taxon>
        <taxon>Intestinibacter</taxon>
    </lineage>
</organism>
<dbReference type="AlphaFoldDB" id="R5X8P5"/>
<name>R5X8P5_9FIRM</name>
<reference evidence="1" key="1">
    <citation type="submission" date="2012-11" db="EMBL/GenBank/DDBJ databases">
        <title>Dependencies among metagenomic species, viruses, plasmids and units of genetic variation.</title>
        <authorList>
            <person name="Nielsen H.B."/>
            <person name="Almeida M."/>
            <person name="Juncker A.S."/>
            <person name="Rasmussen S."/>
            <person name="Li J."/>
            <person name="Sunagawa S."/>
            <person name="Plichta D."/>
            <person name="Gautier L."/>
            <person name="Le Chatelier E."/>
            <person name="Peletier E."/>
            <person name="Bonde I."/>
            <person name="Nielsen T."/>
            <person name="Manichanh C."/>
            <person name="Arumugam M."/>
            <person name="Batto J."/>
            <person name="Santos M.B.Q.D."/>
            <person name="Blom N."/>
            <person name="Borruel N."/>
            <person name="Burgdorf K.S."/>
            <person name="Boumezbeur F."/>
            <person name="Casellas F."/>
            <person name="Dore J."/>
            <person name="Guarner F."/>
            <person name="Hansen T."/>
            <person name="Hildebrand F."/>
            <person name="Kaas R.S."/>
            <person name="Kennedy S."/>
            <person name="Kristiansen K."/>
            <person name="Kultima J.R."/>
            <person name="Leonard P."/>
            <person name="Levenez F."/>
            <person name="Lund O."/>
            <person name="Moumen B."/>
            <person name="Le Paslier D."/>
            <person name="Pons N."/>
            <person name="Pedersen O."/>
            <person name="Prifti E."/>
            <person name="Qin J."/>
            <person name="Raes J."/>
            <person name="Tap J."/>
            <person name="Tims S."/>
            <person name="Ussery D.W."/>
            <person name="Yamada T."/>
            <person name="MetaHit consortium"/>
            <person name="Renault P."/>
            <person name="Sicheritz-Ponten T."/>
            <person name="Bork P."/>
            <person name="Wang J."/>
            <person name="Brunak S."/>
            <person name="Ehrlich S.D."/>
        </authorList>
    </citation>
    <scope>NUCLEOTIDE SEQUENCE [LARGE SCALE GENOMIC DNA]</scope>
</reference>
<dbReference type="Pfam" id="PF02810">
    <property type="entry name" value="SEC-C"/>
    <property type="match status" value="1"/>
</dbReference>
<dbReference type="EMBL" id="CBBD010000050">
    <property type="protein sequence ID" value="CDA11185.1"/>
    <property type="molecule type" value="Genomic_DNA"/>
</dbReference>
<dbReference type="SUPFAM" id="SSF103642">
    <property type="entry name" value="Sec-C motif"/>
    <property type="match status" value="1"/>
</dbReference>
<sequence>MTKIGRNEPCPCMSGKKYKKCCENQKERDLFLKKELNAQYIDSKYMLDNFLKEPSPLINYLKDKLELVKKPIMWLLNPNLNANMRSMSLENLYAIIVKEVPVKEEDYFDVAHEIGHLILASEGYPTSSPIDGDFKKAYLCTILNNTILDPLINKEVKKYGFDFNSYINKGVKIQVPYIKSLPSENFLDLYNKHFIKCLMIEKLLEWDLLDKNIINPFEEICKQKYINLYKIILEEVEYIRNIGYDTPEKAKKILTKILNDNNMTDIIEII</sequence>
<dbReference type="Proteomes" id="UP000017980">
    <property type="component" value="Unassembled WGS sequence"/>
</dbReference>
<accession>R5X8P5</accession>
<evidence type="ECO:0000313" key="1">
    <source>
        <dbReference type="EMBL" id="CDA11185.1"/>
    </source>
</evidence>
<comment type="caution">
    <text evidence="1">The sequence shown here is derived from an EMBL/GenBank/DDBJ whole genome shotgun (WGS) entry which is preliminary data.</text>
</comment>
<dbReference type="Gene3D" id="3.10.450.50">
    <property type="match status" value="1"/>
</dbReference>
<dbReference type="RefSeq" id="WP_022072342.1">
    <property type="nucleotide sequence ID" value="NZ_HF999329.1"/>
</dbReference>
<evidence type="ECO:0000313" key="2">
    <source>
        <dbReference type="Proteomes" id="UP000017980"/>
    </source>
</evidence>
<gene>
    <name evidence="1" type="ORF">BN488_02212</name>
</gene>
<protein>
    <submittedName>
        <fullName evidence="1">Uncharacterized protein</fullName>
    </submittedName>
</protein>
<proteinExistence type="predicted"/>
<dbReference type="InterPro" id="IPR004027">
    <property type="entry name" value="SEC_C_motif"/>
</dbReference>